<dbReference type="STRING" id="283909.R7VM87"/>
<dbReference type="InterPro" id="IPR045297">
    <property type="entry name" value="Complex1_LYR_LYRM4"/>
</dbReference>
<dbReference type="PANTHER" id="PTHR13166">
    <property type="entry name" value="PROTEIN C6ORF149"/>
    <property type="match status" value="1"/>
</dbReference>
<evidence type="ECO:0000313" key="3">
    <source>
        <dbReference type="EMBL" id="ELU18410.1"/>
    </source>
</evidence>
<protein>
    <recommendedName>
        <fullName evidence="2">Complex 1 LYR protein domain-containing protein</fullName>
    </recommendedName>
</protein>
<dbReference type="GO" id="GO:0016226">
    <property type="term" value="P:iron-sulfur cluster assembly"/>
    <property type="evidence" value="ECO:0007669"/>
    <property type="project" value="InterPro"/>
</dbReference>
<dbReference type="InterPro" id="IPR008011">
    <property type="entry name" value="Complex1_LYR_dom"/>
</dbReference>
<dbReference type="AlphaFoldDB" id="R7VM87"/>
<organism evidence="3">
    <name type="scientific">Capitella teleta</name>
    <name type="common">Polychaete worm</name>
    <dbReference type="NCBI Taxonomy" id="283909"/>
    <lineage>
        <taxon>Eukaryota</taxon>
        <taxon>Metazoa</taxon>
        <taxon>Spiralia</taxon>
        <taxon>Lophotrochozoa</taxon>
        <taxon>Annelida</taxon>
        <taxon>Polychaeta</taxon>
        <taxon>Sedentaria</taxon>
        <taxon>Scolecida</taxon>
        <taxon>Capitellidae</taxon>
        <taxon>Capitella</taxon>
    </lineage>
</organism>
<gene>
    <name evidence="3" type="ORF">CAPTEDRAFT_137756</name>
</gene>
<dbReference type="FunCoup" id="R7VM87">
    <property type="interactions" value="1840"/>
</dbReference>
<dbReference type="CDD" id="cd20264">
    <property type="entry name" value="Complex1_LYR_LYRM4"/>
    <property type="match status" value="1"/>
</dbReference>
<dbReference type="InterPro" id="IPR051522">
    <property type="entry name" value="ISC_assembly_LYR"/>
</dbReference>
<evidence type="ECO:0000313" key="5">
    <source>
        <dbReference type="Proteomes" id="UP000014760"/>
    </source>
</evidence>
<reference evidence="3 5" key="2">
    <citation type="journal article" date="2013" name="Nature">
        <title>Insights into bilaterian evolution from three spiralian genomes.</title>
        <authorList>
            <person name="Simakov O."/>
            <person name="Marletaz F."/>
            <person name="Cho S.J."/>
            <person name="Edsinger-Gonzales E."/>
            <person name="Havlak P."/>
            <person name="Hellsten U."/>
            <person name="Kuo D.H."/>
            <person name="Larsson T."/>
            <person name="Lv J."/>
            <person name="Arendt D."/>
            <person name="Savage R."/>
            <person name="Osoegawa K."/>
            <person name="de Jong P."/>
            <person name="Grimwood J."/>
            <person name="Chapman J.A."/>
            <person name="Shapiro H."/>
            <person name="Aerts A."/>
            <person name="Otillar R.P."/>
            <person name="Terry A.Y."/>
            <person name="Boore J.L."/>
            <person name="Grigoriev I.V."/>
            <person name="Lindberg D.R."/>
            <person name="Seaver E.C."/>
            <person name="Weisblat D.A."/>
            <person name="Putnam N.H."/>
            <person name="Rokhsar D.S."/>
        </authorList>
    </citation>
    <scope>NUCLEOTIDE SEQUENCE</scope>
    <source>
        <strain evidence="3 5">I ESC-2004</strain>
    </source>
</reference>
<dbReference type="Pfam" id="PF05347">
    <property type="entry name" value="Complex1_LYR"/>
    <property type="match status" value="1"/>
</dbReference>
<feature type="domain" description="Complex 1 LYR protein" evidence="2">
    <location>
        <begin position="9"/>
        <end position="64"/>
    </location>
</feature>
<dbReference type="EnsemblMetazoa" id="CapteT137756">
    <property type="protein sequence ID" value="CapteP137756"/>
    <property type="gene ID" value="CapteG137756"/>
</dbReference>
<name>R7VM87_CAPTE</name>
<dbReference type="PANTHER" id="PTHR13166:SF7">
    <property type="entry name" value="LYR MOTIF-CONTAINING PROTEIN 4"/>
    <property type="match status" value="1"/>
</dbReference>
<proteinExistence type="inferred from homology"/>
<evidence type="ECO:0000313" key="4">
    <source>
        <dbReference type="EnsemblMetazoa" id="CapteP137756"/>
    </source>
</evidence>
<comment type="similarity">
    <text evidence="1">Belongs to the complex I LYR family.</text>
</comment>
<reference evidence="4" key="3">
    <citation type="submission" date="2015-06" db="UniProtKB">
        <authorList>
            <consortium name="EnsemblMetazoa"/>
        </authorList>
    </citation>
    <scope>IDENTIFICATION</scope>
</reference>
<evidence type="ECO:0000259" key="2">
    <source>
        <dbReference type="Pfam" id="PF05347"/>
    </source>
</evidence>
<evidence type="ECO:0000256" key="1">
    <source>
        <dbReference type="ARBA" id="ARBA00009508"/>
    </source>
</evidence>
<sequence>MAMPSRSLVLSLYKQMLRESEKFSSYNIKSYALRRTKDAFRQNKTNSDMEQISCLLKQGEHELNLIKRQVSDSFTLNPRSELVVVHYSSISSELHLCCILFRHSSVNCTQSLYSTNCSRYK</sequence>
<dbReference type="EMBL" id="AMQN01003813">
    <property type="status" value="NOT_ANNOTATED_CDS"/>
    <property type="molecule type" value="Genomic_DNA"/>
</dbReference>
<dbReference type="OrthoDB" id="275715at2759"/>
<dbReference type="GO" id="GO:0005739">
    <property type="term" value="C:mitochondrion"/>
    <property type="evidence" value="ECO:0007669"/>
    <property type="project" value="TreeGrafter"/>
</dbReference>
<dbReference type="HOGENOM" id="CLU_2040256_0_0_1"/>
<dbReference type="EMBL" id="KB291945">
    <property type="protein sequence ID" value="ELU18410.1"/>
    <property type="molecule type" value="Genomic_DNA"/>
</dbReference>
<reference evidence="5" key="1">
    <citation type="submission" date="2012-12" db="EMBL/GenBank/DDBJ databases">
        <authorList>
            <person name="Hellsten U."/>
            <person name="Grimwood J."/>
            <person name="Chapman J.A."/>
            <person name="Shapiro H."/>
            <person name="Aerts A."/>
            <person name="Otillar R.P."/>
            <person name="Terry A.Y."/>
            <person name="Boore J.L."/>
            <person name="Simakov O."/>
            <person name="Marletaz F."/>
            <person name="Cho S.-J."/>
            <person name="Edsinger-Gonzales E."/>
            <person name="Havlak P."/>
            <person name="Kuo D.-H."/>
            <person name="Larsson T."/>
            <person name="Lv J."/>
            <person name="Arendt D."/>
            <person name="Savage R."/>
            <person name="Osoegawa K."/>
            <person name="de Jong P."/>
            <person name="Lindberg D.R."/>
            <person name="Seaver E.C."/>
            <person name="Weisblat D.A."/>
            <person name="Putnam N.H."/>
            <person name="Grigoriev I.V."/>
            <person name="Rokhsar D.S."/>
        </authorList>
    </citation>
    <scope>NUCLEOTIDE SEQUENCE</scope>
    <source>
        <strain evidence="5">I ESC-2004</strain>
    </source>
</reference>
<dbReference type="Proteomes" id="UP000014760">
    <property type="component" value="Unassembled WGS sequence"/>
</dbReference>
<accession>R7VM87</accession>
<keyword evidence="5" id="KW-1185">Reference proteome</keyword>
<dbReference type="GO" id="GO:1990221">
    <property type="term" value="C:L-cysteine desulfurase complex"/>
    <property type="evidence" value="ECO:0007669"/>
    <property type="project" value="TreeGrafter"/>
</dbReference>